<proteinExistence type="predicted"/>
<dbReference type="Proteomes" id="UP000604737">
    <property type="component" value="Unassembled WGS sequence"/>
</dbReference>
<accession>A0ABQ3H4G3</accession>
<keyword evidence="2" id="KW-1185">Reference proteome</keyword>
<evidence type="ECO:0000313" key="2">
    <source>
        <dbReference type="Proteomes" id="UP000604737"/>
    </source>
</evidence>
<name>A0ABQ3H4G3_9NEIS</name>
<evidence type="ECO:0000313" key="1">
    <source>
        <dbReference type="EMBL" id="GHD66540.1"/>
    </source>
</evidence>
<comment type="caution">
    <text evidence="1">The sequence shown here is derived from an EMBL/GenBank/DDBJ whole genome shotgun (WGS) entry which is preliminary data.</text>
</comment>
<dbReference type="RefSeq" id="WP_189461611.1">
    <property type="nucleotide sequence ID" value="NZ_BMYO01000008.1"/>
</dbReference>
<gene>
    <name evidence="1" type="ORF">GCM10007350_28910</name>
</gene>
<sequence>MSDVLPFPGHEPRHRLKVQITIELELTSSQDATELEDALTDLDYTLGFVDEHYTDDESVFTCKVRVVEHG</sequence>
<organism evidence="1 2">
    <name type="scientific">Jeongeupia chitinilytica</name>
    <dbReference type="NCBI Taxonomy" id="1041641"/>
    <lineage>
        <taxon>Bacteria</taxon>
        <taxon>Pseudomonadati</taxon>
        <taxon>Pseudomonadota</taxon>
        <taxon>Betaproteobacteria</taxon>
        <taxon>Neisseriales</taxon>
        <taxon>Chitinibacteraceae</taxon>
        <taxon>Jeongeupia</taxon>
    </lineage>
</organism>
<dbReference type="EMBL" id="BMYO01000008">
    <property type="protein sequence ID" value="GHD66540.1"/>
    <property type="molecule type" value="Genomic_DNA"/>
</dbReference>
<reference evidence="2" key="1">
    <citation type="journal article" date="2019" name="Int. J. Syst. Evol. Microbiol.">
        <title>The Global Catalogue of Microorganisms (GCM) 10K type strain sequencing project: providing services to taxonomists for standard genome sequencing and annotation.</title>
        <authorList>
            <consortium name="The Broad Institute Genomics Platform"/>
            <consortium name="The Broad Institute Genome Sequencing Center for Infectious Disease"/>
            <person name="Wu L."/>
            <person name="Ma J."/>
        </authorList>
    </citation>
    <scope>NUCLEOTIDE SEQUENCE [LARGE SCALE GENOMIC DNA]</scope>
    <source>
        <strain evidence="2">KCTC 23701</strain>
    </source>
</reference>
<protein>
    <submittedName>
        <fullName evidence="1">Uncharacterized protein</fullName>
    </submittedName>
</protein>